<keyword evidence="1" id="KW-0472">Membrane</keyword>
<gene>
    <name evidence="2" type="ORF">BFS30_20185</name>
</gene>
<sequence length="68" mass="8017">MKKTALYIAGCIIAVCSMFLSTFLISFFSGDPMHYNFDRFFWIAALFFGICLGYFFSRDKISDYWHED</sequence>
<keyword evidence="3" id="KW-1185">Reference proteome</keyword>
<evidence type="ECO:0000313" key="3">
    <source>
        <dbReference type="Proteomes" id="UP000094313"/>
    </source>
</evidence>
<dbReference type="EMBL" id="CP017141">
    <property type="protein sequence ID" value="AOM79280.1"/>
    <property type="molecule type" value="Genomic_DNA"/>
</dbReference>
<keyword evidence="1" id="KW-1133">Transmembrane helix</keyword>
<proteinExistence type="predicted"/>
<dbReference type="Proteomes" id="UP000094313">
    <property type="component" value="Chromosome"/>
</dbReference>
<evidence type="ECO:0000313" key="2">
    <source>
        <dbReference type="EMBL" id="AOM79280.1"/>
    </source>
</evidence>
<feature type="transmembrane region" description="Helical" evidence="1">
    <location>
        <begin position="7"/>
        <end position="28"/>
    </location>
</feature>
<evidence type="ECO:0000256" key="1">
    <source>
        <dbReference type="SAM" id="Phobius"/>
    </source>
</evidence>
<name>A0A1D7QKV6_9SPHI</name>
<feature type="transmembrane region" description="Helical" evidence="1">
    <location>
        <begin position="40"/>
        <end position="57"/>
    </location>
</feature>
<accession>A0A1D7QKV6</accession>
<reference evidence="2 3" key="1">
    <citation type="submission" date="2016-08" db="EMBL/GenBank/DDBJ databases">
        <authorList>
            <person name="Seilhamer J.J."/>
        </authorList>
    </citation>
    <scope>NUCLEOTIDE SEQUENCE [LARGE SCALE GENOMIC DNA]</scope>
    <source>
        <strain evidence="2 3">DX4</strain>
    </source>
</reference>
<protein>
    <submittedName>
        <fullName evidence="2">Uncharacterized protein</fullName>
    </submittedName>
</protein>
<dbReference type="KEGG" id="psty:BFS30_20185"/>
<keyword evidence="1" id="KW-0812">Transmembrane</keyword>
<dbReference type="AlphaFoldDB" id="A0A1D7QKV6"/>
<organism evidence="2 3">
    <name type="scientific">Pedobacter steynii</name>
    <dbReference type="NCBI Taxonomy" id="430522"/>
    <lineage>
        <taxon>Bacteria</taxon>
        <taxon>Pseudomonadati</taxon>
        <taxon>Bacteroidota</taxon>
        <taxon>Sphingobacteriia</taxon>
        <taxon>Sphingobacteriales</taxon>
        <taxon>Sphingobacteriaceae</taxon>
        <taxon>Pedobacter</taxon>
    </lineage>
</organism>